<dbReference type="AlphaFoldDB" id="A0A1H5VYR6"/>
<accession>A0A1H5VYR6</accession>
<keyword evidence="4 5" id="KW-0560">Oxidoreductase</keyword>
<dbReference type="EMBL" id="FNVA01000002">
    <property type="protein sequence ID" value="SEF92404.1"/>
    <property type="molecule type" value="Genomic_DNA"/>
</dbReference>
<gene>
    <name evidence="7" type="ORF">SAMN05421819_1374</name>
</gene>
<dbReference type="RefSeq" id="WP_103932316.1">
    <property type="nucleotide sequence ID" value="NZ_FNVA01000002.1"/>
</dbReference>
<keyword evidence="8" id="KW-1185">Reference proteome</keyword>
<proteinExistence type="inferred from homology"/>
<comment type="similarity">
    <text evidence="2 5">Belongs to the carotenoid/retinoid oxidoreductase family.</text>
</comment>
<evidence type="ECO:0000256" key="4">
    <source>
        <dbReference type="ARBA" id="ARBA00023002"/>
    </source>
</evidence>
<dbReference type="OrthoDB" id="9814556at2"/>
<organism evidence="7 8">
    <name type="scientific">Bryocella elongata</name>
    <dbReference type="NCBI Taxonomy" id="863522"/>
    <lineage>
        <taxon>Bacteria</taxon>
        <taxon>Pseudomonadati</taxon>
        <taxon>Acidobacteriota</taxon>
        <taxon>Terriglobia</taxon>
        <taxon>Terriglobales</taxon>
        <taxon>Acidobacteriaceae</taxon>
        <taxon>Bryocella</taxon>
    </lineage>
</organism>
<name>A0A1H5VYR6_9BACT</name>
<evidence type="ECO:0000256" key="5">
    <source>
        <dbReference type="RuleBase" id="RU362075"/>
    </source>
</evidence>
<evidence type="ECO:0000313" key="7">
    <source>
        <dbReference type="EMBL" id="SEF92404.1"/>
    </source>
</evidence>
<comment type="pathway">
    <text evidence="1 5">Carotenoid biosynthesis.</text>
</comment>
<dbReference type="Gene3D" id="3.50.50.60">
    <property type="entry name" value="FAD/NAD(P)-binding domain"/>
    <property type="match status" value="2"/>
</dbReference>
<reference evidence="7 8" key="1">
    <citation type="submission" date="2016-10" db="EMBL/GenBank/DDBJ databases">
        <authorList>
            <person name="de Groot N.N."/>
        </authorList>
    </citation>
    <scope>NUCLEOTIDE SEQUENCE [LARGE SCALE GENOMIC DNA]</scope>
    <source>
        <strain evidence="7 8">DSM 22489</strain>
    </source>
</reference>
<protein>
    <submittedName>
        <fullName evidence="7">Diapolycopene oxygenase</fullName>
    </submittedName>
</protein>
<keyword evidence="3 5" id="KW-0125">Carotenoid biosynthesis</keyword>
<dbReference type="InterPro" id="IPR014105">
    <property type="entry name" value="Carotenoid/retinoid_OxRdtase"/>
</dbReference>
<evidence type="ECO:0000313" key="8">
    <source>
        <dbReference type="Proteomes" id="UP000236728"/>
    </source>
</evidence>
<dbReference type="InterPro" id="IPR036188">
    <property type="entry name" value="FAD/NAD-bd_sf"/>
</dbReference>
<dbReference type="Pfam" id="PF01593">
    <property type="entry name" value="Amino_oxidase"/>
    <property type="match status" value="1"/>
</dbReference>
<evidence type="ECO:0000256" key="3">
    <source>
        <dbReference type="ARBA" id="ARBA00022746"/>
    </source>
</evidence>
<evidence type="ECO:0000256" key="2">
    <source>
        <dbReference type="ARBA" id="ARBA00006046"/>
    </source>
</evidence>
<feature type="domain" description="Amine oxidase" evidence="6">
    <location>
        <begin position="16"/>
        <end position="496"/>
    </location>
</feature>
<evidence type="ECO:0000259" key="6">
    <source>
        <dbReference type="Pfam" id="PF01593"/>
    </source>
</evidence>
<dbReference type="InterPro" id="IPR002937">
    <property type="entry name" value="Amino_oxidase"/>
</dbReference>
<dbReference type="SUPFAM" id="SSF51905">
    <property type="entry name" value="FAD/NAD(P)-binding domain"/>
    <property type="match status" value="1"/>
</dbReference>
<dbReference type="GO" id="GO:0016491">
    <property type="term" value="F:oxidoreductase activity"/>
    <property type="evidence" value="ECO:0007669"/>
    <property type="project" value="UniProtKB-KW"/>
</dbReference>
<evidence type="ECO:0000256" key="1">
    <source>
        <dbReference type="ARBA" id="ARBA00004829"/>
    </source>
</evidence>
<dbReference type="GO" id="GO:0016117">
    <property type="term" value="P:carotenoid biosynthetic process"/>
    <property type="evidence" value="ECO:0007669"/>
    <property type="project" value="UniProtKB-KW"/>
</dbReference>
<dbReference type="PANTHER" id="PTHR43734">
    <property type="entry name" value="PHYTOENE DESATURASE"/>
    <property type="match status" value="1"/>
</dbReference>
<sequence>MSSKQGQRVVVIGAGLGGMSAAIQLARAGFSVDLLEKNDKVGGKLNVHEEAGFSFDLGPSIFTLPQMFRPVFEGDGKRLEDYIHLERVDPQWRNFFEDGTVVDLWESTDRMRPELERFGPEAFEDYQRFVQHSKLQYDITERGYFQHGLDGFWEFIRFYGLKGADGLDFMGTMAGGISKRVRNPYLRDILEYFIKYVGSSAYDAPGFMNLMPNIQLEFGLWYVRGGLYELARAFERRLAEVGVRLHLNHRVTSIDKSVGRVTGVRAIDAEGLEHTLPAEFVVSNMEVIPAHEQLLNASPRKMRSLQRFEPACSGIVLHLGLDRIYPQLAHHNFFYAKDQKHHFHRVFREKLLPDDPTIYLVAPTRTDPTQAPPGCDNIKILPHIPYINDKHPFTREDCVSLKELCLDKLERMGLTDLRKHIVVEDFWTPFDIQERYLSNKGSIYGVVSDRRRNFAFKAPKQSKEFSNLYFVGGSVNPGGGMPMVTLSGTLVARRIIEQAKA</sequence>
<dbReference type="Proteomes" id="UP000236728">
    <property type="component" value="Unassembled WGS sequence"/>
</dbReference>
<dbReference type="PANTHER" id="PTHR43734:SF7">
    <property type="entry name" value="4,4'-DIAPONEUROSPORENE OXYGENASE"/>
    <property type="match status" value="1"/>
</dbReference>
<dbReference type="NCBIfam" id="TIGR02734">
    <property type="entry name" value="crtI_fam"/>
    <property type="match status" value="1"/>
</dbReference>